<organism evidence="18">
    <name type="scientific">Paraconexibacter sp. AEG42_29</name>
    <dbReference type="NCBI Taxonomy" id="2997339"/>
    <lineage>
        <taxon>Bacteria</taxon>
        <taxon>Bacillati</taxon>
        <taxon>Actinomycetota</taxon>
        <taxon>Thermoleophilia</taxon>
        <taxon>Solirubrobacterales</taxon>
        <taxon>Paraconexibacteraceae</taxon>
        <taxon>Paraconexibacter</taxon>
    </lineage>
</organism>
<comment type="similarity">
    <text evidence="3">Belongs to the etk/wzc family.</text>
</comment>
<dbReference type="CDD" id="cd05387">
    <property type="entry name" value="BY-kinase"/>
    <property type="match status" value="1"/>
</dbReference>
<keyword evidence="9" id="KW-0418">Kinase</keyword>
<dbReference type="Pfam" id="PF13614">
    <property type="entry name" value="AAA_31"/>
    <property type="match status" value="1"/>
</dbReference>
<keyword evidence="7 15" id="KW-0812">Transmembrane</keyword>
<dbReference type="InterPro" id="IPR005702">
    <property type="entry name" value="Wzc-like_C"/>
</dbReference>
<keyword evidence="13" id="KW-0829">Tyrosine-protein kinase</keyword>
<dbReference type="InterPro" id="IPR027417">
    <property type="entry name" value="P-loop_NTPase"/>
</dbReference>
<evidence type="ECO:0000313" key="18">
    <source>
        <dbReference type="EMBL" id="XAY06162.1"/>
    </source>
</evidence>
<dbReference type="GO" id="GO:0005886">
    <property type="term" value="C:plasma membrane"/>
    <property type="evidence" value="ECO:0007669"/>
    <property type="project" value="UniProtKB-SubCell"/>
</dbReference>
<evidence type="ECO:0000256" key="3">
    <source>
        <dbReference type="ARBA" id="ARBA00008883"/>
    </source>
</evidence>
<evidence type="ECO:0000256" key="5">
    <source>
        <dbReference type="ARBA" id="ARBA00022519"/>
    </source>
</evidence>
<keyword evidence="6" id="KW-0808">Transferase</keyword>
<evidence type="ECO:0000259" key="16">
    <source>
        <dbReference type="Pfam" id="PF02706"/>
    </source>
</evidence>
<evidence type="ECO:0000256" key="1">
    <source>
        <dbReference type="ARBA" id="ARBA00004429"/>
    </source>
</evidence>
<dbReference type="InterPro" id="IPR003856">
    <property type="entry name" value="LPS_length_determ_N"/>
</dbReference>
<evidence type="ECO:0000256" key="14">
    <source>
        <dbReference type="ARBA" id="ARBA00053015"/>
    </source>
</evidence>
<dbReference type="PANTHER" id="PTHR32309">
    <property type="entry name" value="TYROSINE-PROTEIN KINASE"/>
    <property type="match status" value="1"/>
</dbReference>
<keyword evidence="11 15" id="KW-1133">Transmembrane helix</keyword>
<comment type="catalytic activity">
    <reaction evidence="14">
        <text>L-tyrosyl-[protein] + ATP = O-phospho-L-tyrosyl-[protein] + ADP + H(+)</text>
        <dbReference type="Rhea" id="RHEA:10596"/>
        <dbReference type="Rhea" id="RHEA-COMP:10136"/>
        <dbReference type="Rhea" id="RHEA-COMP:20101"/>
        <dbReference type="ChEBI" id="CHEBI:15378"/>
        <dbReference type="ChEBI" id="CHEBI:30616"/>
        <dbReference type="ChEBI" id="CHEBI:46858"/>
        <dbReference type="ChEBI" id="CHEBI:61978"/>
        <dbReference type="ChEBI" id="CHEBI:456216"/>
    </reaction>
</comment>
<evidence type="ECO:0000256" key="4">
    <source>
        <dbReference type="ARBA" id="ARBA00022475"/>
    </source>
</evidence>
<dbReference type="Gene3D" id="3.40.50.300">
    <property type="entry name" value="P-loop containing nucleotide triphosphate hydrolases"/>
    <property type="match status" value="1"/>
</dbReference>
<dbReference type="EMBL" id="CP114014">
    <property type="protein sequence ID" value="XAY06162.1"/>
    <property type="molecule type" value="Genomic_DNA"/>
</dbReference>
<dbReference type="InterPro" id="IPR050445">
    <property type="entry name" value="Bact_polysacc_biosynth/exp"/>
</dbReference>
<feature type="domain" description="Polysaccharide chain length determinant N-terminal" evidence="16">
    <location>
        <begin position="8"/>
        <end position="95"/>
    </location>
</feature>
<evidence type="ECO:0000256" key="13">
    <source>
        <dbReference type="ARBA" id="ARBA00023137"/>
    </source>
</evidence>
<keyword evidence="8" id="KW-0547">Nucleotide-binding</keyword>
<accession>A0AAU7AXH5</accession>
<dbReference type="KEGG" id="parq:DSM112329_03025"/>
<dbReference type="InterPro" id="IPR025669">
    <property type="entry name" value="AAA_dom"/>
</dbReference>
<dbReference type="AlphaFoldDB" id="A0AAU7AXH5"/>
<keyword evidence="5" id="KW-0997">Cell inner membrane</keyword>
<evidence type="ECO:0000256" key="12">
    <source>
        <dbReference type="ARBA" id="ARBA00023136"/>
    </source>
</evidence>
<evidence type="ECO:0000256" key="15">
    <source>
        <dbReference type="SAM" id="Phobius"/>
    </source>
</evidence>
<dbReference type="GO" id="GO:0004713">
    <property type="term" value="F:protein tyrosine kinase activity"/>
    <property type="evidence" value="ECO:0007669"/>
    <property type="project" value="UniProtKB-KW"/>
</dbReference>
<evidence type="ECO:0000256" key="10">
    <source>
        <dbReference type="ARBA" id="ARBA00022840"/>
    </source>
</evidence>
<dbReference type="SUPFAM" id="SSF52540">
    <property type="entry name" value="P-loop containing nucleoside triphosphate hydrolases"/>
    <property type="match status" value="1"/>
</dbReference>
<evidence type="ECO:0000256" key="7">
    <source>
        <dbReference type="ARBA" id="ARBA00022692"/>
    </source>
</evidence>
<dbReference type="Pfam" id="PF02706">
    <property type="entry name" value="Wzz"/>
    <property type="match status" value="1"/>
</dbReference>
<evidence type="ECO:0000256" key="2">
    <source>
        <dbReference type="ARBA" id="ARBA00006683"/>
    </source>
</evidence>
<reference evidence="18" key="1">
    <citation type="submission" date="2022-12" db="EMBL/GenBank/DDBJ databases">
        <title>Paraconexibacter alkalitolerans sp. nov. and Baekduia alba sp. nov., isolated from soil and emended description of the genera Paraconexibacter (Chun et al., 2020) and Baekduia (An et al., 2020).</title>
        <authorList>
            <person name="Vieira S."/>
            <person name="Huber K.J."/>
            <person name="Geppert A."/>
            <person name="Wolf J."/>
            <person name="Neumann-Schaal M."/>
            <person name="Muesken M."/>
            <person name="Overmann J."/>
        </authorList>
    </citation>
    <scope>NUCLEOTIDE SEQUENCE</scope>
    <source>
        <strain evidence="18">AEG42_29</strain>
    </source>
</reference>
<sequence length="510" mass="54308">MHDAQSLISLTSVFALLRRNALLVGLTVVLAVGASVAISASQEPKYEASAQIGYASDEAELQAIGIPSTPSFQPEKEIAAAAERITSPAAVARVIELLELKQSPEKVQSSVSTTVEVASNLVAIDAEASDEKLAADLANTFASVTRTAARREAQQRYRAIARDTQARARRLKGEKNAARRAVFEDQAARLLTLASFARPVDVVRRAVEPSAPTSPKPVRNAVLAGLLGLMLGVALASLRQAFDRRLRDPSDVESAFDDPVLGQLHTAALGHTPWAPRKRRGNRRDEDVEPFRILRTNLALVSSGRESKTVLVSSPLPAEGKSTVAIGLAWAEAMTGRRTLLVDCDLRRPSVAERLGIPASPGLADFLRGDAEPSEIVHSLELEGLSGKAATSLVCIPAGAHTENHAELLESERFENFLAQVSEVYDRIILDSAPLLPVSDTLALLPRADCVVLCLRLGQTTRDDGEAAKATLDRADTKSVGLVITAADKSQGVYYTGSYGYSSTPAGASS</sequence>
<keyword evidence="12 15" id="KW-0472">Membrane</keyword>
<evidence type="ECO:0000256" key="8">
    <source>
        <dbReference type="ARBA" id="ARBA00022741"/>
    </source>
</evidence>
<feature type="domain" description="AAA" evidence="17">
    <location>
        <begin position="320"/>
        <end position="457"/>
    </location>
</feature>
<name>A0AAU7AXH5_9ACTN</name>
<keyword evidence="4" id="KW-1003">Cell membrane</keyword>
<comment type="subcellular location">
    <subcellularLocation>
        <location evidence="1">Cell inner membrane</location>
        <topology evidence="1">Multi-pass membrane protein</topology>
    </subcellularLocation>
</comment>
<evidence type="ECO:0000256" key="6">
    <source>
        <dbReference type="ARBA" id="ARBA00022679"/>
    </source>
</evidence>
<evidence type="ECO:0008006" key="19">
    <source>
        <dbReference type="Google" id="ProtNLM"/>
    </source>
</evidence>
<dbReference type="RefSeq" id="WP_354697400.1">
    <property type="nucleotide sequence ID" value="NZ_CP114014.1"/>
</dbReference>
<protein>
    <recommendedName>
        <fullName evidence="19">Non-specific protein-tyrosine kinase</fullName>
    </recommendedName>
</protein>
<proteinExistence type="inferred from homology"/>
<keyword evidence="10" id="KW-0067">ATP-binding</keyword>
<feature type="transmembrane region" description="Helical" evidence="15">
    <location>
        <begin position="21"/>
        <end position="40"/>
    </location>
</feature>
<dbReference type="GO" id="GO:0005524">
    <property type="term" value="F:ATP binding"/>
    <property type="evidence" value="ECO:0007669"/>
    <property type="project" value="UniProtKB-KW"/>
</dbReference>
<comment type="similarity">
    <text evidence="2">Belongs to the CpsC/CapA family.</text>
</comment>
<evidence type="ECO:0000259" key="17">
    <source>
        <dbReference type="Pfam" id="PF13614"/>
    </source>
</evidence>
<evidence type="ECO:0000256" key="11">
    <source>
        <dbReference type="ARBA" id="ARBA00022989"/>
    </source>
</evidence>
<dbReference type="NCBIfam" id="TIGR01007">
    <property type="entry name" value="eps_fam"/>
    <property type="match status" value="1"/>
</dbReference>
<evidence type="ECO:0000256" key="9">
    <source>
        <dbReference type="ARBA" id="ARBA00022777"/>
    </source>
</evidence>
<gene>
    <name evidence="18" type="ORF">DSM112329_03025</name>
</gene>
<dbReference type="PANTHER" id="PTHR32309:SF31">
    <property type="entry name" value="CAPSULAR EXOPOLYSACCHARIDE FAMILY"/>
    <property type="match status" value="1"/>
</dbReference>